<comment type="caution">
    <text evidence="2">The sequence shown here is derived from an EMBL/GenBank/DDBJ whole genome shotgun (WGS) entry which is preliminary data.</text>
</comment>
<feature type="compositionally biased region" description="Polar residues" evidence="1">
    <location>
        <begin position="1"/>
        <end position="10"/>
    </location>
</feature>
<keyword evidence="3" id="KW-1185">Reference proteome</keyword>
<evidence type="ECO:0008006" key="4">
    <source>
        <dbReference type="Google" id="ProtNLM"/>
    </source>
</evidence>
<evidence type="ECO:0000313" key="3">
    <source>
        <dbReference type="Proteomes" id="UP000826234"/>
    </source>
</evidence>
<evidence type="ECO:0000313" key="2">
    <source>
        <dbReference type="EMBL" id="KAH0622717.1"/>
    </source>
</evidence>
<feature type="region of interest" description="Disordered" evidence="1">
    <location>
        <begin position="1"/>
        <end position="44"/>
    </location>
</feature>
<proteinExistence type="predicted"/>
<reference evidence="2 3" key="1">
    <citation type="journal article" date="2022" name="Gigascience">
        <title>A chromosome-level genome assembly and annotation of the desert horned lizard, Phrynosoma platyrhinos, provides insight into chromosomal rearrangements among reptiles.</title>
        <authorList>
            <person name="Koochekian N."/>
            <person name="Ascanio A."/>
            <person name="Farleigh K."/>
            <person name="Card D.C."/>
            <person name="Schield D.R."/>
            <person name="Castoe T.A."/>
            <person name="Jezkova T."/>
        </authorList>
    </citation>
    <scope>NUCLEOTIDE SEQUENCE [LARGE SCALE GENOMIC DNA]</scope>
    <source>
        <strain evidence="2">NK-2021</strain>
    </source>
</reference>
<dbReference type="PANTHER" id="PTHR15750:SF4">
    <property type="entry name" value="TUBULINYL-TYR CARBOXYPEPTIDASE 2"/>
    <property type="match status" value="1"/>
</dbReference>
<dbReference type="Pfam" id="PF14822">
    <property type="entry name" value="Vasohibin"/>
    <property type="match status" value="1"/>
</dbReference>
<dbReference type="PANTHER" id="PTHR15750">
    <property type="entry name" value="VASOHIBIN-1-LIKE ISOFORM X2"/>
    <property type="match status" value="1"/>
</dbReference>
<dbReference type="InterPro" id="IPR028131">
    <property type="entry name" value="VASH1"/>
</dbReference>
<gene>
    <name evidence="2" type="ORF">JD844_025257</name>
</gene>
<evidence type="ECO:0000256" key="1">
    <source>
        <dbReference type="SAM" id="MobiDB-lite"/>
    </source>
</evidence>
<sequence>MTGSSANASRNAHGKGDKGGRSRSSHARTISTANNGGSEEEDKDGGVVFLVNKSGFPIDGHTWERMWGHVAKPSVPSVPNYKASMTIPEWLQAIQNYMKMLQYPFLFFLFEGGLESAMTIIY</sequence>
<dbReference type="Proteomes" id="UP000826234">
    <property type="component" value="Unassembled WGS sequence"/>
</dbReference>
<dbReference type="EMBL" id="JAIPUX010003289">
    <property type="protein sequence ID" value="KAH0622717.1"/>
    <property type="molecule type" value="Genomic_DNA"/>
</dbReference>
<name>A0ABQ7SZE9_PHRPL</name>
<protein>
    <recommendedName>
        <fullName evidence="4">Vasohibin-2</fullName>
    </recommendedName>
</protein>
<feature type="compositionally biased region" description="Polar residues" evidence="1">
    <location>
        <begin position="27"/>
        <end position="37"/>
    </location>
</feature>
<accession>A0ABQ7SZE9</accession>
<organism evidence="2 3">
    <name type="scientific">Phrynosoma platyrhinos</name>
    <name type="common">Desert horned lizard</name>
    <dbReference type="NCBI Taxonomy" id="52577"/>
    <lineage>
        <taxon>Eukaryota</taxon>
        <taxon>Metazoa</taxon>
        <taxon>Chordata</taxon>
        <taxon>Craniata</taxon>
        <taxon>Vertebrata</taxon>
        <taxon>Euteleostomi</taxon>
        <taxon>Lepidosauria</taxon>
        <taxon>Squamata</taxon>
        <taxon>Bifurcata</taxon>
        <taxon>Unidentata</taxon>
        <taxon>Episquamata</taxon>
        <taxon>Toxicofera</taxon>
        <taxon>Iguania</taxon>
        <taxon>Phrynosomatidae</taxon>
        <taxon>Phrynosomatinae</taxon>
        <taxon>Phrynosoma</taxon>
    </lineage>
</organism>